<reference evidence="2 3" key="1">
    <citation type="submission" date="2016-10" db="EMBL/GenBank/DDBJ databases">
        <authorList>
            <person name="de Groot N.N."/>
        </authorList>
    </citation>
    <scope>NUCLEOTIDE SEQUENCE [LARGE SCALE GENOMIC DNA]</scope>
    <source>
        <strain evidence="2 3">JCM 19513</strain>
    </source>
</reference>
<dbReference type="PANTHER" id="PTHR33993:SF1">
    <property type="entry name" value="GLYOXALASE FAMILY PROTEIN"/>
    <property type="match status" value="1"/>
</dbReference>
<dbReference type="STRING" id="1429083.GCA_001885685_01813"/>
<evidence type="ECO:0000313" key="3">
    <source>
        <dbReference type="Proteomes" id="UP000185766"/>
    </source>
</evidence>
<feature type="domain" description="VOC" evidence="1">
    <location>
        <begin position="6"/>
        <end position="116"/>
    </location>
</feature>
<evidence type="ECO:0000313" key="2">
    <source>
        <dbReference type="EMBL" id="SEL28404.1"/>
    </source>
</evidence>
<dbReference type="Gene3D" id="3.10.180.10">
    <property type="entry name" value="2,3-Dihydroxybiphenyl 1,2-Dioxygenase, domain 1"/>
    <property type="match status" value="1"/>
</dbReference>
<dbReference type="Pfam" id="PF00903">
    <property type="entry name" value="Glyoxalase"/>
    <property type="match status" value="1"/>
</dbReference>
<accession>A0A1H7NYR2</accession>
<dbReference type="RefSeq" id="WP_074868360.1">
    <property type="nucleotide sequence ID" value="NZ_FOAS01000010.1"/>
</dbReference>
<dbReference type="InterPro" id="IPR037523">
    <property type="entry name" value="VOC_core"/>
</dbReference>
<dbReference type="InterPro" id="IPR004360">
    <property type="entry name" value="Glyas_Fos-R_dOase_dom"/>
</dbReference>
<dbReference type="AlphaFoldDB" id="A0A1H7NYR2"/>
<proteinExistence type="predicted"/>
<dbReference type="SUPFAM" id="SSF54593">
    <property type="entry name" value="Glyoxalase/Bleomycin resistance protein/Dihydroxybiphenyl dioxygenase"/>
    <property type="match status" value="1"/>
</dbReference>
<dbReference type="InterPro" id="IPR052164">
    <property type="entry name" value="Anthracycline_SecMetBiosynth"/>
</dbReference>
<dbReference type="Proteomes" id="UP000185766">
    <property type="component" value="Unassembled WGS sequence"/>
</dbReference>
<dbReference type="PROSITE" id="PS51819">
    <property type="entry name" value="VOC"/>
    <property type="match status" value="1"/>
</dbReference>
<evidence type="ECO:0000259" key="1">
    <source>
        <dbReference type="PROSITE" id="PS51819"/>
    </source>
</evidence>
<name>A0A1H7NYR2_9GAMM</name>
<dbReference type="InterPro" id="IPR029068">
    <property type="entry name" value="Glyas_Bleomycin-R_OHBP_Dase"/>
</dbReference>
<protein>
    <recommendedName>
        <fullName evidence="1">VOC domain-containing protein</fullName>
    </recommendedName>
</protein>
<dbReference type="PANTHER" id="PTHR33993">
    <property type="entry name" value="GLYOXALASE-RELATED"/>
    <property type="match status" value="1"/>
</dbReference>
<keyword evidence="3" id="KW-1185">Reference proteome</keyword>
<dbReference type="CDD" id="cd07247">
    <property type="entry name" value="SgaA_N_like"/>
    <property type="match status" value="1"/>
</dbReference>
<gene>
    <name evidence="2" type="ORF">SAMN05216214_11055</name>
</gene>
<organism evidence="2 3">
    <name type="scientific">Atopomonas hussainii</name>
    <dbReference type="NCBI Taxonomy" id="1429083"/>
    <lineage>
        <taxon>Bacteria</taxon>
        <taxon>Pseudomonadati</taxon>
        <taxon>Pseudomonadota</taxon>
        <taxon>Gammaproteobacteria</taxon>
        <taxon>Pseudomonadales</taxon>
        <taxon>Pseudomonadaceae</taxon>
        <taxon>Atopomonas</taxon>
    </lineage>
</organism>
<sequence length="121" mass="13320">MPQHHQINYVELPCRDLAANKAFFSAVFGWQFIDYGPDYCAFADAGLDGGFYRAEQTSDASQGAALVVLYSHDLEASLQAVQQHGGQINKAIFSFPGGRRFHFTDPCGNEWAVWSAVAEAE</sequence>
<dbReference type="EMBL" id="FOAS01000010">
    <property type="protein sequence ID" value="SEL28404.1"/>
    <property type="molecule type" value="Genomic_DNA"/>
</dbReference>